<dbReference type="STRING" id="274537.BIU88_06575"/>
<feature type="chain" id="PRO_5009106537" description="Porin" evidence="1">
    <location>
        <begin position="22"/>
        <end position="382"/>
    </location>
</feature>
<keyword evidence="1" id="KW-0732">Signal</keyword>
<evidence type="ECO:0008006" key="4">
    <source>
        <dbReference type="Google" id="ProtNLM"/>
    </source>
</evidence>
<evidence type="ECO:0000256" key="1">
    <source>
        <dbReference type="SAM" id="SignalP"/>
    </source>
</evidence>
<dbReference type="KEGG" id="clz:BIU88_06575"/>
<evidence type="ECO:0000313" key="2">
    <source>
        <dbReference type="EMBL" id="AOS83843.1"/>
    </source>
</evidence>
<gene>
    <name evidence="2" type="ORF">BIU88_06575</name>
</gene>
<organism evidence="2 3">
    <name type="scientific">Chlorobaculum limnaeum</name>
    <dbReference type="NCBI Taxonomy" id="274537"/>
    <lineage>
        <taxon>Bacteria</taxon>
        <taxon>Pseudomonadati</taxon>
        <taxon>Chlorobiota</taxon>
        <taxon>Chlorobiia</taxon>
        <taxon>Chlorobiales</taxon>
        <taxon>Chlorobiaceae</taxon>
        <taxon>Chlorobaculum</taxon>
    </lineage>
</organism>
<dbReference type="InterPro" id="IPR032638">
    <property type="entry name" value="Porin_5"/>
</dbReference>
<proteinExistence type="predicted"/>
<accession>A0A1D8D127</accession>
<dbReference type="AlphaFoldDB" id="A0A1D8D127"/>
<dbReference type="RefSeq" id="WP_069809775.1">
    <property type="nucleotide sequence ID" value="NZ_CP017305.1"/>
</dbReference>
<feature type="signal peptide" evidence="1">
    <location>
        <begin position="1"/>
        <end position="21"/>
    </location>
</feature>
<name>A0A1D8D127_CHLLM</name>
<protein>
    <recommendedName>
        <fullName evidence="4">Porin</fullName>
    </recommendedName>
</protein>
<reference evidence="2" key="1">
    <citation type="submission" date="2016-09" db="EMBL/GenBank/DDBJ databases">
        <title>Genome sequence of Chlorobaculum limnaeum.</title>
        <authorList>
            <person name="Liu Z."/>
            <person name="Tank M."/>
            <person name="Bryant D.A."/>
        </authorList>
    </citation>
    <scope>NUCLEOTIDE SEQUENCE [LARGE SCALE GENOMIC DNA]</scope>
    <source>
        <strain evidence="2">DSM 1677</strain>
    </source>
</reference>
<dbReference type="Pfam" id="PF16930">
    <property type="entry name" value="Porin_5"/>
    <property type="match status" value="1"/>
</dbReference>
<dbReference type="OrthoDB" id="596751at2"/>
<dbReference type="EMBL" id="CP017305">
    <property type="protein sequence ID" value="AOS83843.1"/>
    <property type="molecule type" value="Genomic_DNA"/>
</dbReference>
<sequence length="382" mass="42434">MKKTLFFVALATALGFNNAQAVDWNWKGDIRYRYESGLKDDNVSATEDHSRDRHRMRVRFGVYPWINEELSAGLQLSTGGTEPTSRNETFDDLFAADDVYLNEAFIDYHPMFLNGNVNVLLGKRDVAKTLIVEKDLVWDGDLTFEGITLQYGKDSDGKEKDGLSAVAGYYVIDENSSVTTLEKDAYIVAAEASYKGTVSDLGYRLGAGYYDFVNLDGYSASTSSVSKPTVAQFTPYDFNIVEFFGNVGGDITETVPWKLYAQYAFNTAEQSDYPAILDEDERNAFLVGLKIGKAKNPGQLEGSAEYVSIGKYAVAPITDSDRNGGSFTNLEGFKIGAVYHLVQNMTIGATYYNFDWKNKDLVSVADSDDRQHLLQADVVVKF</sequence>
<keyword evidence="3" id="KW-1185">Reference proteome</keyword>
<dbReference type="Proteomes" id="UP000095185">
    <property type="component" value="Chromosome"/>
</dbReference>
<evidence type="ECO:0000313" key="3">
    <source>
        <dbReference type="Proteomes" id="UP000095185"/>
    </source>
</evidence>
<dbReference type="SUPFAM" id="SSF56935">
    <property type="entry name" value="Porins"/>
    <property type="match status" value="1"/>
</dbReference>